<sequence length="264" mass="28787">MNANVPLPSSDDSTARLTHSCDKHAVTNSLLMAELMSVAPVSGNSVKREGDEQNNNKKRRVGESRNEEVSQALQGLSCLSEHGKWKFRSCRMPGNDFLNPVSATPCGKKDAKVQLLRPSKEVPWPFTLDVVSSPVNSSSDQDGRLHGKCVDDGDAHASFHSSGAGDFISAVAEKEVRMCFDRSWLYGSSPSTADDGKVPSNSATATGPFPTTLSTVDLRHVMQFQRLLEFHGGRLLSLNGCPSHKLDPIRSIARNALRLIVRFR</sequence>
<reference evidence="3" key="1">
    <citation type="submission" date="2011-07" db="EMBL/GenBank/DDBJ databases">
        <title>Divergent evolution of antigenic variation in African trypanosomes.</title>
        <authorList>
            <person name="Jackson A.P."/>
            <person name="Berry A."/>
            <person name="Allison H.C."/>
            <person name="Burton P."/>
            <person name="Anderson J."/>
            <person name="Aslett M."/>
            <person name="Brown R."/>
            <person name="Corton N."/>
            <person name="Harris D."/>
            <person name="Hauser H."/>
            <person name="Gamble J."/>
            <person name="Gilderthorp R."/>
            <person name="McQuillan J."/>
            <person name="Quail M.A."/>
            <person name="Sanders M."/>
            <person name="Van Tonder A."/>
            <person name="Ginger M.L."/>
            <person name="Donelson J.E."/>
            <person name="Field M.C."/>
            <person name="Barry J.D."/>
            <person name="Berriman M."/>
            <person name="Hertz-Fowler C."/>
        </authorList>
    </citation>
    <scope>NUCLEOTIDE SEQUENCE [LARGE SCALE GENOMIC DNA]</scope>
    <source>
        <strain evidence="3">IL3000</strain>
    </source>
</reference>
<keyword evidence="3" id="KW-1185">Reference proteome</keyword>
<dbReference type="AlphaFoldDB" id="F9W6F7"/>
<dbReference type="VEuPathDB" id="TriTrypDB:TcIL3000_0_36150"/>
<dbReference type="EMBL" id="CAEQ01000862">
    <property type="protein sequence ID" value="CCD12762.1"/>
    <property type="molecule type" value="Genomic_DNA"/>
</dbReference>
<accession>F9W6F7</accession>
<evidence type="ECO:0000256" key="1">
    <source>
        <dbReference type="SAM" id="MobiDB-lite"/>
    </source>
</evidence>
<comment type="caution">
    <text evidence="2">The sequence shown here is derived from an EMBL/GenBank/DDBJ whole genome shotgun (WGS) entry which is preliminary data.</text>
</comment>
<feature type="region of interest" description="Disordered" evidence="1">
    <location>
        <begin position="42"/>
        <end position="68"/>
    </location>
</feature>
<evidence type="ECO:0000313" key="2">
    <source>
        <dbReference type="EMBL" id="CCD12762.1"/>
    </source>
</evidence>
<protein>
    <submittedName>
        <fullName evidence="2">WGS project CAEQ00000000 data, annotated contig 1459</fullName>
    </submittedName>
</protein>
<organism evidence="2 3">
    <name type="scientific">Trypanosoma congolense (strain IL3000)</name>
    <dbReference type="NCBI Taxonomy" id="1068625"/>
    <lineage>
        <taxon>Eukaryota</taxon>
        <taxon>Discoba</taxon>
        <taxon>Euglenozoa</taxon>
        <taxon>Kinetoplastea</taxon>
        <taxon>Metakinetoplastina</taxon>
        <taxon>Trypanosomatida</taxon>
        <taxon>Trypanosomatidae</taxon>
        <taxon>Trypanosoma</taxon>
        <taxon>Nannomonas</taxon>
    </lineage>
</organism>
<proteinExistence type="predicted"/>
<gene>
    <name evidence="2" type="ORF">TCIL3000_0_36150</name>
</gene>
<name>F9W6F7_TRYCI</name>
<evidence type="ECO:0000313" key="3">
    <source>
        <dbReference type="Proteomes" id="UP000000702"/>
    </source>
</evidence>
<feature type="compositionally biased region" description="Basic and acidic residues" evidence="1">
    <location>
        <begin position="46"/>
        <end position="68"/>
    </location>
</feature>
<reference evidence="2 3" key="2">
    <citation type="journal article" date="2012" name="Proc. Natl. Acad. Sci. U.S.A.">
        <title>Antigenic diversity is generated by distinct evolutionary mechanisms in African trypanosome species.</title>
        <authorList>
            <person name="Jackson A.P."/>
            <person name="Berry A."/>
            <person name="Aslett M."/>
            <person name="Allison H.C."/>
            <person name="Burton P."/>
            <person name="Vavrova-Anderson J."/>
            <person name="Brown R."/>
            <person name="Browne H."/>
            <person name="Corton N."/>
            <person name="Hauser H."/>
            <person name="Gamble J."/>
            <person name="Gilderthorp R."/>
            <person name="Marcello L."/>
            <person name="McQuillan J."/>
            <person name="Otto T.D."/>
            <person name="Quail M.A."/>
            <person name="Sanders M.J."/>
            <person name="van Tonder A."/>
            <person name="Ginger M.L."/>
            <person name="Field M.C."/>
            <person name="Barry J.D."/>
            <person name="Hertz-Fowler C."/>
            <person name="Berriman M."/>
        </authorList>
    </citation>
    <scope>NUCLEOTIDE SEQUENCE [LARGE SCALE GENOMIC DNA]</scope>
    <source>
        <strain evidence="2 3">IL3000</strain>
    </source>
</reference>
<dbReference type="Proteomes" id="UP000000702">
    <property type="component" value="Unassembled WGS sequence"/>
</dbReference>